<reference evidence="3 4" key="1">
    <citation type="journal article" date="2020" name="mSystems">
        <title>Defining Genomic and Predicted Metabolic Features of the Acetobacterium Genus.</title>
        <authorList>
            <person name="Ross D.E."/>
            <person name="Marshall C.W."/>
            <person name="Gulliver D."/>
            <person name="May H.D."/>
            <person name="Norman R.S."/>
        </authorList>
    </citation>
    <scope>NUCLEOTIDE SEQUENCE [LARGE SCALE GENOMIC DNA]</scope>
    <source>
        <strain evidence="3 4">DSM 8238</strain>
    </source>
</reference>
<dbReference type="Gene3D" id="1.10.443.10">
    <property type="entry name" value="Intergrase catalytic core"/>
    <property type="match status" value="1"/>
</dbReference>
<evidence type="ECO:0000313" key="3">
    <source>
        <dbReference type="EMBL" id="MBC3804407.1"/>
    </source>
</evidence>
<dbReference type="InterPro" id="IPR013762">
    <property type="entry name" value="Integrase-like_cat_sf"/>
</dbReference>
<protein>
    <recommendedName>
        <fullName evidence="5">Tyr recombinase domain-containing protein</fullName>
    </recommendedName>
</protein>
<dbReference type="InterPro" id="IPR010998">
    <property type="entry name" value="Integrase_recombinase_N"/>
</dbReference>
<evidence type="ECO:0008006" key="5">
    <source>
        <dbReference type="Google" id="ProtNLM"/>
    </source>
</evidence>
<organism evidence="3 4">
    <name type="scientific">Acetobacterium fimetarium</name>
    <dbReference type="NCBI Taxonomy" id="52691"/>
    <lineage>
        <taxon>Bacteria</taxon>
        <taxon>Bacillati</taxon>
        <taxon>Bacillota</taxon>
        <taxon>Clostridia</taxon>
        <taxon>Eubacteriales</taxon>
        <taxon>Eubacteriaceae</taxon>
        <taxon>Acetobacterium</taxon>
    </lineage>
</organism>
<keyword evidence="1" id="KW-0238">DNA-binding</keyword>
<dbReference type="Proteomes" id="UP000603234">
    <property type="component" value="Unassembled WGS sequence"/>
</dbReference>
<dbReference type="Gene3D" id="1.10.150.130">
    <property type="match status" value="1"/>
</dbReference>
<keyword evidence="4" id="KW-1185">Reference proteome</keyword>
<dbReference type="InterPro" id="IPR011010">
    <property type="entry name" value="DNA_brk_join_enz"/>
</dbReference>
<proteinExistence type="predicted"/>
<evidence type="ECO:0000256" key="2">
    <source>
        <dbReference type="ARBA" id="ARBA00023172"/>
    </source>
</evidence>
<comment type="caution">
    <text evidence="3">The sequence shown here is derived from an EMBL/GenBank/DDBJ whole genome shotgun (WGS) entry which is preliminary data.</text>
</comment>
<accession>A0ABR6WUX1</accession>
<dbReference type="SUPFAM" id="SSF56349">
    <property type="entry name" value="DNA breaking-rejoining enzymes"/>
    <property type="match status" value="1"/>
</dbReference>
<evidence type="ECO:0000313" key="4">
    <source>
        <dbReference type="Proteomes" id="UP000603234"/>
    </source>
</evidence>
<dbReference type="EMBL" id="WJBC01000010">
    <property type="protein sequence ID" value="MBC3804407.1"/>
    <property type="molecule type" value="Genomic_DNA"/>
</dbReference>
<sequence>MKLSTLAPHHIKKFYNKLNEGYSPKTIKNIHGVLHKGLQPAVTLGYIRVNPAESCKLPKVVKAHIKPMDKTIIPTFIKAIKGHQFENLYLVDLFIGLRQSEIIGLTWDCIDFDADTIFVYRQYQKLTGGYKWATLICAFTICGTLSPCHPFRPVMTLKPYRKTSVIIQRPLQWTPTPTLPRQ</sequence>
<keyword evidence="2" id="KW-0233">DNA recombination</keyword>
<name>A0ABR6WUX1_9FIRM</name>
<evidence type="ECO:0000256" key="1">
    <source>
        <dbReference type="ARBA" id="ARBA00023125"/>
    </source>
</evidence>
<gene>
    <name evidence="3" type="ORF">GH808_08180</name>
</gene>